<comment type="caution">
    <text evidence="2">The sequence shown here is derived from an EMBL/GenBank/DDBJ whole genome shotgun (WGS) entry which is preliminary data.</text>
</comment>
<keyword evidence="3" id="KW-1185">Reference proteome</keyword>
<feature type="compositionally biased region" description="Polar residues" evidence="1">
    <location>
        <begin position="706"/>
        <end position="721"/>
    </location>
</feature>
<gene>
    <name evidence="2" type="ORF">CEPIT_LOCUS30240</name>
</gene>
<name>A0AAV0F364_9ASTE</name>
<feature type="region of interest" description="Disordered" evidence="1">
    <location>
        <begin position="534"/>
        <end position="553"/>
    </location>
</feature>
<evidence type="ECO:0000313" key="2">
    <source>
        <dbReference type="EMBL" id="CAH9129932.1"/>
    </source>
</evidence>
<feature type="compositionally biased region" description="Basic and acidic residues" evidence="1">
    <location>
        <begin position="614"/>
        <end position="647"/>
    </location>
</feature>
<feature type="region of interest" description="Disordered" evidence="1">
    <location>
        <begin position="561"/>
        <end position="778"/>
    </location>
</feature>
<feature type="compositionally biased region" description="Basic and acidic residues" evidence="1">
    <location>
        <begin position="201"/>
        <end position="214"/>
    </location>
</feature>
<feature type="compositionally biased region" description="Acidic residues" evidence="1">
    <location>
        <begin position="500"/>
        <end position="512"/>
    </location>
</feature>
<reference evidence="2" key="1">
    <citation type="submission" date="2022-07" db="EMBL/GenBank/DDBJ databases">
        <authorList>
            <person name="Macas J."/>
            <person name="Novak P."/>
            <person name="Neumann P."/>
        </authorList>
    </citation>
    <scope>NUCLEOTIDE SEQUENCE</scope>
</reference>
<feature type="compositionally biased region" description="Basic and acidic residues" evidence="1">
    <location>
        <begin position="570"/>
        <end position="594"/>
    </location>
</feature>
<dbReference type="PANTHER" id="PTHR37198">
    <property type="entry name" value="NUCLEOLIN"/>
    <property type="match status" value="1"/>
</dbReference>
<dbReference type="AlphaFoldDB" id="A0AAV0F364"/>
<organism evidence="2 3">
    <name type="scientific">Cuscuta epithymum</name>
    <dbReference type="NCBI Taxonomy" id="186058"/>
    <lineage>
        <taxon>Eukaryota</taxon>
        <taxon>Viridiplantae</taxon>
        <taxon>Streptophyta</taxon>
        <taxon>Embryophyta</taxon>
        <taxon>Tracheophyta</taxon>
        <taxon>Spermatophyta</taxon>
        <taxon>Magnoliopsida</taxon>
        <taxon>eudicotyledons</taxon>
        <taxon>Gunneridae</taxon>
        <taxon>Pentapetalae</taxon>
        <taxon>asterids</taxon>
        <taxon>lamiids</taxon>
        <taxon>Solanales</taxon>
        <taxon>Convolvulaceae</taxon>
        <taxon>Cuscuteae</taxon>
        <taxon>Cuscuta</taxon>
        <taxon>Cuscuta subgen. Cuscuta</taxon>
    </lineage>
</organism>
<evidence type="ECO:0000313" key="3">
    <source>
        <dbReference type="Proteomes" id="UP001152523"/>
    </source>
</evidence>
<feature type="region of interest" description="Disordered" evidence="1">
    <location>
        <begin position="489"/>
        <end position="512"/>
    </location>
</feature>
<accession>A0AAV0F364</accession>
<protein>
    <submittedName>
        <fullName evidence="2">Uncharacterized protein</fullName>
    </submittedName>
</protein>
<feature type="compositionally biased region" description="Acidic residues" evidence="1">
    <location>
        <begin position="407"/>
        <end position="423"/>
    </location>
</feature>
<feature type="region of interest" description="Disordered" evidence="1">
    <location>
        <begin position="188"/>
        <end position="234"/>
    </location>
</feature>
<evidence type="ECO:0000256" key="1">
    <source>
        <dbReference type="SAM" id="MobiDB-lite"/>
    </source>
</evidence>
<feature type="region of interest" description="Disordered" evidence="1">
    <location>
        <begin position="407"/>
        <end position="447"/>
    </location>
</feature>
<feature type="compositionally biased region" description="Acidic residues" evidence="1">
    <location>
        <begin position="215"/>
        <end position="234"/>
    </location>
</feature>
<feature type="compositionally biased region" description="Polar residues" evidence="1">
    <location>
        <begin position="762"/>
        <end position="772"/>
    </location>
</feature>
<dbReference type="EMBL" id="CAMAPF010000958">
    <property type="protein sequence ID" value="CAH9129932.1"/>
    <property type="molecule type" value="Genomic_DNA"/>
</dbReference>
<dbReference type="Proteomes" id="UP001152523">
    <property type="component" value="Unassembled WGS sequence"/>
</dbReference>
<dbReference type="PANTHER" id="PTHR37198:SF1">
    <property type="entry name" value="NUCLEOLIN"/>
    <property type="match status" value="1"/>
</dbReference>
<sequence length="847" mass="94970">MKGEDEMKKIITSKSKRRWVVERGVRLGRNVIMTAFFVSSAPLVLPPLIAISVFGFVVWVPVGVVVGSYAATEKLMSKLLPMPSSPSPPLLLEGCHHAATQVSADEDLARRDSEGRGECTDYEETKTSGEVVEGGESFVEGCEERSAFVRNEENYKADEVFQHLEGKHENRKATNVVDENLVVVDENENLDKGYDEEDDREYLKGEVGDKRRELEDADNVDENSEKEEDEEDACECTEGVRKGNAIDVILEEEGYMEEVGENFLEGEHEDDIHDEKLETGSEEVGESLEGEGDGKRIITIIDEDLKEEHYAKEVGGPLDGQNEDEIKDEILEKTSYDEEDFGECVEGEHEKEKEANTYKYLKKEGCDTKEATTSVSLKEGYHVKDINKNLDGERDVDLEKGYEEDVDECLEEEQGDVEEIPIEGDVKEEEKEDYMEEVDEYSDTKDENLEKDYKEHDVEYLGVEQGIGEVIHIDQTLEKGYEGEEEYLEVEQGDGKEITTDENMESGYEEEDEEYLEVEQGDGKVITTDETALDKGYGEDDDEEHIEGGEEGRKIDVTIDSNLKEDEEDVGKRLEGELEENKEISNDHSLKDESYGEEAIQQYLEGEEPEETATEMKIKGLLEVVSRRDSENNDDDNKVGNSEADHSFEEEDAKMDKSEEPAETIPTQDDITTETKKSIAGEDLKKHHVKKDQSLLINEENLVQEGVSSSTEEPQQKGSESSIDETETATANESTTLSDKGNAAVKQQDTPGGLHPSEHYVTKTNDGAQEPSSSEDMDISDEKIWEQVCALRAILGYTDASQSSTVDEIKALFVFIGVEPPPSFNGPSDLINVNEMLRILMSIVGIK</sequence>
<feature type="compositionally biased region" description="Acidic residues" evidence="1">
    <location>
        <begin position="430"/>
        <end position="441"/>
    </location>
</feature>
<proteinExistence type="predicted"/>
<feature type="compositionally biased region" description="Basic and acidic residues" evidence="1">
    <location>
        <begin position="673"/>
        <end position="685"/>
    </location>
</feature>
<feature type="region of interest" description="Disordered" evidence="1">
    <location>
        <begin position="333"/>
        <end position="352"/>
    </location>
</feature>